<dbReference type="RefSeq" id="XP_012653420.1">
    <property type="nucleotide sequence ID" value="XM_012797966.1"/>
</dbReference>
<evidence type="ECO:0000313" key="2">
    <source>
        <dbReference type="Proteomes" id="UP000009168"/>
    </source>
</evidence>
<evidence type="ECO:0000313" key="1">
    <source>
        <dbReference type="EMBL" id="EWS74021.1"/>
    </source>
</evidence>
<proteinExistence type="predicted"/>
<organism evidence="1 2">
    <name type="scientific">Tetrahymena thermophila (strain SB210)</name>
    <dbReference type="NCBI Taxonomy" id="312017"/>
    <lineage>
        <taxon>Eukaryota</taxon>
        <taxon>Sar</taxon>
        <taxon>Alveolata</taxon>
        <taxon>Ciliophora</taxon>
        <taxon>Intramacronucleata</taxon>
        <taxon>Oligohymenophorea</taxon>
        <taxon>Hymenostomatida</taxon>
        <taxon>Tetrahymenina</taxon>
        <taxon>Tetrahymenidae</taxon>
        <taxon>Tetrahymena</taxon>
    </lineage>
</organism>
<accession>W7XHS9</accession>
<dbReference type="EMBL" id="GG662666">
    <property type="protein sequence ID" value="EWS74021.1"/>
    <property type="molecule type" value="Genomic_DNA"/>
</dbReference>
<dbReference type="Proteomes" id="UP000009168">
    <property type="component" value="Unassembled WGS sequence"/>
</dbReference>
<gene>
    <name evidence="1" type="ORF">TTHERM_000334609</name>
</gene>
<dbReference type="AlphaFoldDB" id="W7XHS9"/>
<name>W7XHS9_TETTS</name>
<dbReference type="KEGG" id="tet:TTHERM_000334609"/>
<dbReference type="InParanoid" id="W7XHS9"/>
<reference evidence="2" key="1">
    <citation type="journal article" date="2006" name="PLoS Biol.">
        <title>Macronuclear genome sequence of the ciliate Tetrahymena thermophila, a model eukaryote.</title>
        <authorList>
            <person name="Eisen J.A."/>
            <person name="Coyne R.S."/>
            <person name="Wu M."/>
            <person name="Wu D."/>
            <person name="Thiagarajan M."/>
            <person name="Wortman J.R."/>
            <person name="Badger J.H."/>
            <person name="Ren Q."/>
            <person name="Amedeo P."/>
            <person name="Jones K.M."/>
            <person name="Tallon L.J."/>
            <person name="Delcher A.L."/>
            <person name="Salzberg S.L."/>
            <person name="Silva J.C."/>
            <person name="Haas B.J."/>
            <person name="Majoros W.H."/>
            <person name="Farzad M."/>
            <person name="Carlton J.M."/>
            <person name="Smith R.K. Jr."/>
            <person name="Garg J."/>
            <person name="Pearlman R.E."/>
            <person name="Karrer K.M."/>
            <person name="Sun L."/>
            <person name="Manning G."/>
            <person name="Elde N.C."/>
            <person name="Turkewitz A.P."/>
            <person name="Asai D.J."/>
            <person name="Wilkes D.E."/>
            <person name="Wang Y."/>
            <person name="Cai H."/>
            <person name="Collins K."/>
            <person name="Stewart B.A."/>
            <person name="Lee S.R."/>
            <person name="Wilamowska K."/>
            <person name="Weinberg Z."/>
            <person name="Ruzzo W.L."/>
            <person name="Wloga D."/>
            <person name="Gaertig J."/>
            <person name="Frankel J."/>
            <person name="Tsao C.-C."/>
            <person name="Gorovsky M.A."/>
            <person name="Keeling P.J."/>
            <person name="Waller R.F."/>
            <person name="Patron N.J."/>
            <person name="Cherry J.M."/>
            <person name="Stover N.A."/>
            <person name="Krieger C.J."/>
            <person name="del Toro C."/>
            <person name="Ryder H.F."/>
            <person name="Williamson S.C."/>
            <person name="Barbeau R.A."/>
            <person name="Hamilton E.P."/>
            <person name="Orias E."/>
        </authorList>
    </citation>
    <scope>NUCLEOTIDE SEQUENCE [LARGE SCALE GENOMIC DNA]</scope>
    <source>
        <strain evidence="2">SB210</strain>
    </source>
</reference>
<sequence>MEIKQLITNFYQLFQQIQFNYHYLQLIIYKPKILQIQFYILLQLIFICKNHQAQQQNIYKGTLFLKLTKEQTFNIYKIINNFEKLCYAAIQKYSKDNQQELFYDS</sequence>
<dbReference type="GeneID" id="24438479"/>
<protein>
    <submittedName>
        <fullName evidence="1">Uncharacterized protein</fullName>
    </submittedName>
</protein>
<keyword evidence="2" id="KW-1185">Reference proteome</keyword>